<dbReference type="AlphaFoldDB" id="A0A426RTM8"/>
<organism evidence="1 2">
    <name type="scientific">Sphingorhabdus wooponensis</name>
    <dbReference type="NCBI Taxonomy" id="940136"/>
    <lineage>
        <taxon>Bacteria</taxon>
        <taxon>Pseudomonadati</taxon>
        <taxon>Pseudomonadota</taxon>
        <taxon>Alphaproteobacteria</taxon>
        <taxon>Sphingomonadales</taxon>
        <taxon>Sphingomonadaceae</taxon>
        <taxon>Sphingorhabdus</taxon>
    </lineage>
</organism>
<accession>A0A426RTM8</accession>
<sequence>MTKEYHPDAYLRLKTIIGDKKKGVPGILPMGASTFWAGVASGRYPKPTKLGPRITAWRAADIINLTI</sequence>
<keyword evidence="2" id="KW-1185">Reference proteome</keyword>
<protein>
    <submittedName>
        <fullName evidence="1">AlpA family phage regulatory protein</fullName>
    </submittedName>
</protein>
<comment type="caution">
    <text evidence="1">The sequence shown here is derived from an EMBL/GenBank/DDBJ whole genome shotgun (WGS) entry which is preliminary data.</text>
</comment>
<dbReference type="EMBL" id="RWJI01000001">
    <property type="protein sequence ID" value="RRQ52276.1"/>
    <property type="molecule type" value="Genomic_DNA"/>
</dbReference>
<dbReference type="Proteomes" id="UP000268553">
    <property type="component" value="Unassembled WGS sequence"/>
</dbReference>
<reference evidence="1 2" key="1">
    <citation type="submission" date="2018-12" db="EMBL/GenBank/DDBJ databases">
        <authorList>
            <person name="Kim S.-J."/>
            <person name="Jung G.-Y."/>
        </authorList>
    </citation>
    <scope>NUCLEOTIDE SEQUENCE [LARGE SCALE GENOMIC DNA]</scope>
    <source>
        <strain evidence="1 2">03SU3-P</strain>
    </source>
</reference>
<proteinExistence type="predicted"/>
<evidence type="ECO:0000313" key="2">
    <source>
        <dbReference type="Proteomes" id="UP000268553"/>
    </source>
</evidence>
<dbReference type="RefSeq" id="WP_125230293.1">
    <property type="nucleotide sequence ID" value="NZ_RWJI01000001.1"/>
</dbReference>
<evidence type="ECO:0000313" key="1">
    <source>
        <dbReference type="EMBL" id="RRQ52276.1"/>
    </source>
</evidence>
<dbReference type="OrthoDB" id="1525365at2"/>
<name>A0A426RTM8_9SPHN</name>
<gene>
    <name evidence="1" type="ORF">D7D48_05270</name>
</gene>